<comment type="caution">
    <text evidence="2">The sequence shown here is derived from an EMBL/GenBank/DDBJ whole genome shotgun (WGS) entry which is preliminary data.</text>
</comment>
<dbReference type="EMBL" id="JAFBBZ010000001">
    <property type="protein sequence ID" value="MBM7510290.1"/>
    <property type="molecule type" value="Genomic_DNA"/>
</dbReference>
<accession>A0ABS2MGH6</accession>
<proteinExistence type="predicted"/>
<evidence type="ECO:0000313" key="2">
    <source>
        <dbReference type="EMBL" id="MBM7510290.1"/>
    </source>
</evidence>
<gene>
    <name evidence="2" type="ORF">JOE61_004104</name>
</gene>
<dbReference type="RefSeq" id="WP_193670919.1">
    <property type="nucleotide sequence ID" value="NZ_JACDTV010000021.1"/>
</dbReference>
<dbReference type="Proteomes" id="UP000732378">
    <property type="component" value="Unassembled WGS sequence"/>
</dbReference>
<dbReference type="SUPFAM" id="SSF52540">
    <property type="entry name" value="P-loop containing nucleoside triphosphate hydrolases"/>
    <property type="match status" value="1"/>
</dbReference>
<dbReference type="InterPro" id="IPR014001">
    <property type="entry name" value="Helicase_ATP-bd"/>
</dbReference>
<keyword evidence="3" id="KW-1185">Reference proteome</keyword>
<evidence type="ECO:0000313" key="3">
    <source>
        <dbReference type="Proteomes" id="UP000732378"/>
    </source>
</evidence>
<sequence length="833" mass="89878">MAINFGALNQSRAADALIDPRDIFNALPTKPPGMNFLRGPQDQVLEKWFARRSQRDVVVKLNTGGGKTVVGLLIAKSSLAEGKGPVAYLVPDKYLVDQVIAEAGRLGIPVVNDPKVFAYSQGSAILVDTFQKLFNGKSVFGVSGSAGRSPSARRPHTLIIDDAHACLNKAEQAFRLAIPSTHDVYDKLLALFAPTLEDQSPAGFVALEAKSSSGVQQVPYWSWVEKQREVLSTLQGLAGEDDFQFSWPLVADALPISRAVFTSDALEIEAPCLPSDIVTGFGQAERRIYLTATLADDGILVSHLGAEPAAVADPITPASAGDIGDRLILVPQQTHPTAADDEIRDLIVELAATRNVVVIVPSLRRAAYWLPYAKFVLDKDTLTWGVDQLRQNASLGLVVLINRYDGVDLPGDACHVLVVDGLPEAMSGTERVDQAQLAGSELLVARQVQRLEQGMGRATRSNDDHCVVFLLGNRLAERLHGTGARDCFSPATRAQLELSEQVAAQLEGTGLDALKEAALQCLNRDPDWLAISRATLAPLRYGQANVSELSVASREAFEHAVAGDFNDALAAMQRAIDAADGPAEKGYVLQQCAAYEHHVNPARAQQTQKSANRKNRSVLRPMDGVDYEKLSAPTLEQGAAAAASLQQRYASGNELLLGVNALLGDLAWGVRAEAFEQAWHELADHLGFAGQRPERDTGRGPDNLWALTDGSFHVIEAKNEVKESHPVYKKHAEQLSNAMDWFRQTYGAKATATPVLVHARAMFDKKAAVPTGCRVITKEKLDYLRDAIHAYATALADADTFRGAAGVGRLLATLGLTANDFTDKFTSSALRDS</sequence>
<evidence type="ECO:0000259" key="1">
    <source>
        <dbReference type="PROSITE" id="PS51192"/>
    </source>
</evidence>
<organism evidence="2 3">
    <name type="scientific">Nocardioides salarius</name>
    <dbReference type="NCBI Taxonomy" id="374513"/>
    <lineage>
        <taxon>Bacteria</taxon>
        <taxon>Bacillati</taxon>
        <taxon>Actinomycetota</taxon>
        <taxon>Actinomycetes</taxon>
        <taxon>Propionibacteriales</taxon>
        <taxon>Nocardioidaceae</taxon>
        <taxon>Nocardioides</taxon>
    </lineage>
</organism>
<dbReference type="InterPro" id="IPR027417">
    <property type="entry name" value="P-loop_NTPase"/>
</dbReference>
<feature type="domain" description="Helicase ATP-binding" evidence="1">
    <location>
        <begin position="48"/>
        <end position="312"/>
    </location>
</feature>
<dbReference type="Pfam" id="PF00270">
    <property type="entry name" value="DEAD"/>
    <property type="match status" value="1"/>
</dbReference>
<dbReference type="Gene3D" id="3.40.50.300">
    <property type="entry name" value="P-loop containing nucleotide triphosphate hydrolases"/>
    <property type="match status" value="2"/>
</dbReference>
<dbReference type="PROSITE" id="PS51192">
    <property type="entry name" value="HELICASE_ATP_BIND_1"/>
    <property type="match status" value="1"/>
</dbReference>
<dbReference type="Pfam" id="PF13307">
    <property type="entry name" value="Helicase_C_2"/>
    <property type="match status" value="1"/>
</dbReference>
<name>A0ABS2MGH6_9ACTN</name>
<dbReference type="SMART" id="SM00487">
    <property type="entry name" value="DEXDc"/>
    <property type="match status" value="1"/>
</dbReference>
<dbReference type="SMART" id="SM00491">
    <property type="entry name" value="HELICc2"/>
    <property type="match status" value="1"/>
</dbReference>
<dbReference type="InterPro" id="IPR011545">
    <property type="entry name" value="DEAD/DEAH_box_helicase_dom"/>
</dbReference>
<reference evidence="2 3" key="1">
    <citation type="submission" date="2021-01" db="EMBL/GenBank/DDBJ databases">
        <title>Sequencing the genomes of 1000 actinobacteria strains.</title>
        <authorList>
            <person name="Klenk H.-P."/>
        </authorList>
    </citation>
    <scope>NUCLEOTIDE SEQUENCE [LARGE SCALE GENOMIC DNA]</scope>
    <source>
        <strain evidence="2 3">DSM 18239</strain>
    </source>
</reference>
<protein>
    <recommendedName>
        <fullName evidence="1">Helicase ATP-binding domain-containing protein</fullName>
    </recommendedName>
</protein>
<dbReference type="InterPro" id="IPR006555">
    <property type="entry name" value="ATP-dep_Helicase_C"/>
</dbReference>